<feature type="chain" id="PRO_5030138015" evidence="2">
    <location>
        <begin position="21"/>
        <end position="381"/>
    </location>
</feature>
<name>A0A5S9PCL2_9GAMM</name>
<feature type="signal peptide" evidence="2">
    <location>
        <begin position="1"/>
        <end position="20"/>
    </location>
</feature>
<proteinExistence type="predicted"/>
<dbReference type="EMBL" id="CACSII010000009">
    <property type="protein sequence ID" value="CAA0101625.1"/>
    <property type="molecule type" value="Genomic_DNA"/>
</dbReference>
<gene>
    <name evidence="3" type="ORF">DPBNPPHM_03927</name>
</gene>
<evidence type="ECO:0000313" key="3">
    <source>
        <dbReference type="EMBL" id="CAA0101625.1"/>
    </source>
</evidence>
<evidence type="ECO:0000256" key="2">
    <source>
        <dbReference type="SAM" id="SignalP"/>
    </source>
</evidence>
<feature type="transmembrane region" description="Helical" evidence="1">
    <location>
        <begin position="357"/>
        <end position="379"/>
    </location>
</feature>
<keyword evidence="1" id="KW-0472">Membrane</keyword>
<protein>
    <submittedName>
        <fullName evidence="3">Uncharacterized protein</fullName>
    </submittedName>
</protein>
<sequence>MKKQLFLSILLFFMVGSSQSAFPSSIFTNTNVVPLNDGSKATLRGVTSINNAGRSAGVVIDARDRFGNRVRVAKTVGISPAKLKSYYRVCLRNPLACVASAAISAALIQYGYSILDGMAVSSANASYPDCQSLPLPRDTDGGVTTALGPIDCQTGPNWRGEYYVYSLSQLSGGQLISEDFSWIYQSGDSSASYLVTRTYIFSSEPAPEPEEIADETLADIMLNDPSTLQIQEGVFPDIFGETTLSDTDQATGEDLVQSPSDPVDLTGVESRLDQLIENTTFEFSPLPSHTINDKTSLDEVMSSFYTRITQAPIIQSFSAVGGVISEGGSCPIFTVDLSGTLIGKTVSTDAHCDLVEYIRPVLGTLMMVVYLIAAFRIFASA</sequence>
<dbReference type="AlphaFoldDB" id="A0A5S9PCL2"/>
<keyword evidence="1" id="KW-1133">Transmembrane helix</keyword>
<keyword evidence="2" id="KW-0732">Signal</keyword>
<evidence type="ECO:0000256" key="1">
    <source>
        <dbReference type="SAM" id="Phobius"/>
    </source>
</evidence>
<reference evidence="3 4" key="1">
    <citation type="submission" date="2019-11" db="EMBL/GenBank/DDBJ databases">
        <authorList>
            <person name="Holert J."/>
        </authorList>
    </citation>
    <scope>NUCLEOTIDE SEQUENCE [LARGE SCALE GENOMIC DNA]</scope>
    <source>
        <strain evidence="3">BC5_2</strain>
    </source>
</reference>
<accession>A0A5S9PCL2</accession>
<evidence type="ECO:0000313" key="4">
    <source>
        <dbReference type="Proteomes" id="UP000434580"/>
    </source>
</evidence>
<dbReference type="Proteomes" id="UP000434580">
    <property type="component" value="Unassembled WGS sequence"/>
</dbReference>
<organism evidence="3 4">
    <name type="scientific">BD1-7 clade bacterium</name>
    <dbReference type="NCBI Taxonomy" id="2029982"/>
    <lineage>
        <taxon>Bacteria</taxon>
        <taxon>Pseudomonadati</taxon>
        <taxon>Pseudomonadota</taxon>
        <taxon>Gammaproteobacteria</taxon>
        <taxon>Cellvibrionales</taxon>
        <taxon>Spongiibacteraceae</taxon>
        <taxon>BD1-7 clade</taxon>
    </lineage>
</organism>
<keyword evidence="1" id="KW-0812">Transmembrane</keyword>